<evidence type="ECO:0000256" key="2">
    <source>
        <dbReference type="ARBA" id="ARBA00022741"/>
    </source>
</evidence>
<proteinExistence type="inferred from homology"/>
<dbReference type="SMART" id="SM00382">
    <property type="entry name" value="AAA"/>
    <property type="match status" value="1"/>
</dbReference>
<dbReference type="Proteomes" id="UP000245466">
    <property type="component" value="Unassembled WGS sequence"/>
</dbReference>
<dbReference type="InterPro" id="IPR017911">
    <property type="entry name" value="MacB-like_ATP-bd"/>
</dbReference>
<dbReference type="GO" id="GO:0016887">
    <property type="term" value="F:ATP hydrolysis activity"/>
    <property type="evidence" value="ECO:0007669"/>
    <property type="project" value="InterPro"/>
</dbReference>
<dbReference type="CDD" id="cd03255">
    <property type="entry name" value="ABC_MJ0796_LolCDE_FtsE"/>
    <property type="match status" value="1"/>
</dbReference>
<dbReference type="PROSITE" id="PS50893">
    <property type="entry name" value="ABC_TRANSPORTER_2"/>
    <property type="match status" value="1"/>
</dbReference>
<dbReference type="InterPro" id="IPR027417">
    <property type="entry name" value="P-loop_NTPase"/>
</dbReference>
<keyword evidence="2" id="KW-0547">Nucleotide-binding</keyword>
<dbReference type="InterPro" id="IPR003593">
    <property type="entry name" value="AAA+_ATPase"/>
</dbReference>
<dbReference type="Gene3D" id="3.40.50.300">
    <property type="entry name" value="P-loop containing nucleotide triphosphate hydrolases"/>
    <property type="match status" value="1"/>
</dbReference>
<evidence type="ECO:0000259" key="6">
    <source>
        <dbReference type="PROSITE" id="PS50893"/>
    </source>
</evidence>
<dbReference type="EMBL" id="QEKI01000023">
    <property type="protein sequence ID" value="PVY37151.1"/>
    <property type="molecule type" value="Genomic_DNA"/>
</dbReference>
<dbReference type="OrthoDB" id="1115710at2"/>
<sequence length="241" mass="26575">MIQLENIHKYYAVGHNKLHVLKGIDMHIEEGELVSIMGSSGSGKSTLLNILGILDDYDSGSYTLAGTPIRNLSASKAAYYRNKFLGFVFQSFNLLSFKNAMENVALPLYYQNVGRKQRNKLALEYLDMVGLKDWAEHSPNEMSGGQKQRVAIARALISQPKLILADEPTGALDTQTSYDVMDIFKDVNSKGMTVVIVTHENDIAAQTHRVIRLKDGLIVHNDHGQNAEEAILAAEAVAAKS</sequence>
<dbReference type="RefSeq" id="WP_116545373.1">
    <property type="nucleotide sequence ID" value="NZ_QEKI01000023.1"/>
</dbReference>
<feature type="domain" description="ABC transporter" evidence="6">
    <location>
        <begin position="2"/>
        <end position="240"/>
    </location>
</feature>
<keyword evidence="8" id="KW-1185">Reference proteome</keyword>
<keyword evidence="1" id="KW-0813">Transport</keyword>
<dbReference type="FunFam" id="3.40.50.300:FF:000032">
    <property type="entry name" value="Export ABC transporter ATP-binding protein"/>
    <property type="match status" value="1"/>
</dbReference>
<dbReference type="GO" id="GO:0005524">
    <property type="term" value="F:ATP binding"/>
    <property type="evidence" value="ECO:0007669"/>
    <property type="project" value="UniProtKB-KW"/>
</dbReference>
<keyword evidence="4" id="KW-1278">Translocase</keyword>
<reference evidence="7 8" key="1">
    <citation type="submission" date="2018-04" db="EMBL/GenBank/DDBJ databases">
        <title>Genomic Encyclopedia of Type Strains, Phase IV (KMG-IV): sequencing the most valuable type-strain genomes for metagenomic binning, comparative biology and taxonomic classification.</title>
        <authorList>
            <person name="Goeker M."/>
        </authorList>
    </citation>
    <scope>NUCLEOTIDE SEQUENCE [LARGE SCALE GENOMIC DNA]</scope>
    <source>
        <strain evidence="7 8">DSM 100231</strain>
    </source>
</reference>
<comment type="caution">
    <text evidence="7">The sequence shown here is derived from an EMBL/GenBank/DDBJ whole genome shotgun (WGS) entry which is preliminary data.</text>
</comment>
<dbReference type="PROSITE" id="PS00211">
    <property type="entry name" value="ABC_TRANSPORTER_1"/>
    <property type="match status" value="1"/>
</dbReference>
<gene>
    <name evidence="7" type="ORF">C8E01_12325</name>
</gene>
<keyword evidence="3 7" id="KW-0067">ATP-binding</keyword>
<dbReference type="InterPro" id="IPR003439">
    <property type="entry name" value="ABC_transporter-like_ATP-bd"/>
</dbReference>
<dbReference type="InterPro" id="IPR017871">
    <property type="entry name" value="ABC_transporter-like_CS"/>
</dbReference>
<organism evidence="7 8">
    <name type="scientific">Pontibacter virosus</name>
    <dbReference type="NCBI Taxonomy" id="1765052"/>
    <lineage>
        <taxon>Bacteria</taxon>
        <taxon>Pseudomonadati</taxon>
        <taxon>Bacteroidota</taxon>
        <taxon>Cytophagia</taxon>
        <taxon>Cytophagales</taxon>
        <taxon>Hymenobacteraceae</taxon>
        <taxon>Pontibacter</taxon>
    </lineage>
</organism>
<dbReference type="GO" id="GO:0022857">
    <property type="term" value="F:transmembrane transporter activity"/>
    <property type="evidence" value="ECO:0007669"/>
    <property type="project" value="UniProtKB-ARBA"/>
</dbReference>
<name>A0A2U1ALG6_9BACT</name>
<protein>
    <submittedName>
        <fullName evidence="7">Putative ABC transport system ATP-binding protein</fullName>
    </submittedName>
</protein>
<dbReference type="GO" id="GO:0098796">
    <property type="term" value="C:membrane protein complex"/>
    <property type="evidence" value="ECO:0007669"/>
    <property type="project" value="UniProtKB-ARBA"/>
</dbReference>
<accession>A0A2U1ALG6</accession>
<dbReference type="Pfam" id="PF00005">
    <property type="entry name" value="ABC_tran"/>
    <property type="match status" value="1"/>
</dbReference>
<dbReference type="PANTHER" id="PTHR42798:SF6">
    <property type="entry name" value="CELL DIVISION ATP-BINDING PROTEIN FTSE"/>
    <property type="match status" value="1"/>
</dbReference>
<evidence type="ECO:0000313" key="8">
    <source>
        <dbReference type="Proteomes" id="UP000245466"/>
    </source>
</evidence>
<evidence type="ECO:0000256" key="3">
    <source>
        <dbReference type="ARBA" id="ARBA00022840"/>
    </source>
</evidence>
<dbReference type="SUPFAM" id="SSF52540">
    <property type="entry name" value="P-loop containing nucleoside triphosphate hydrolases"/>
    <property type="match status" value="1"/>
</dbReference>
<evidence type="ECO:0000256" key="4">
    <source>
        <dbReference type="ARBA" id="ARBA00022967"/>
    </source>
</evidence>
<dbReference type="AlphaFoldDB" id="A0A2U1ALG6"/>
<evidence type="ECO:0000256" key="1">
    <source>
        <dbReference type="ARBA" id="ARBA00022448"/>
    </source>
</evidence>
<evidence type="ECO:0000313" key="7">
    <source>
        <dbReference type="EMBL" id="PVY37151.1"/>
    </source>
</evidence>
<evidence type="ECO:0000256" key="5">
    <source>
        <dbReference type="ARBA" id="ARBA00038388"/>
    </source>
</evidence>
<comment type="similarity">
    <text evidence="5">Belongs to the ABC transporter superfamily. Macrolide exporter (TC 3.A.1.122) family.</text>
</comment>
<dbReference type="PANTHER" id="PTHR42798">
    <property type="entry name" value="LIPOPROTEIN-RELEASING SYSTEM ATP-BINDING PROTEIN LOLD"/>
    <property type="match status" value="1"/>
</dbReference>